<dbReference type="Pfam" id="PF00620">
    <property type="entry name" value="RhoGAP"/>
    <property type="match status" value="1"/>
</dbReference>
<dbReference type="OMA" id="WQMQSSV"/>
<keyword evidence="3 4" id="KW-0862">Zinc</keyword>
<name>A0A137PB93_CONC2</name>
<keyword evidence="1" id="KW-0343">GTPase activation</keyword>
<proteinExistence type="predicted"/>
<evidence type="ECO:0000313" key="9">
    <source>
        <dbReference type="Proteomes" id="UP000070444"/>
    </source>
</evidence>
<feature type="domain" description="LIM zinc-binding" evidence="6">
    <location>
        <begin position="385"/>
        <end position="448"/>
    </location>
</feature>
<evidence type="ECO:0000256" key="5">
    <source>
        <dbReference type="SAM" id="MobiDB-lite"/>
    </source>
</evidence>
<keyword evidence="4" id="KW-0440">LIM domain</keyword>
<dbReference type="Gene3D" id="2.10.110.10">
    <property type="entry name" value="Cysteine Rich Protein"/>
    <property type="match status" value="3"/>
</dbReference>
<dbReference type="GO" id="GO:0005737">
    <property type="term" value="C:cytoplasm"/>
    <property type="evidence" value="ECO:0007669"/>
    <property type="project" value="TreeGrafter"/>
</dbReference>
<evidence type="ECO:0000256" key="3">
    <source>
        <dbReference type="ARBA" id="ARBA00022833"/>
    </source>
</evidence>
<dbReference type="SMART" id="SM00132">
    <property type="entry name" value="LIM"/>
    <property type="match status" value="3"/>
</dbReference>
<reference evidence="8 9" key="1">
    <citation type="journal article" date="2015" name="Genome Biol. Evol.">
        <title>Phylogenomic analyses indicate that early fungi evolved digesting cell walls of algal ancestors of land plants.</title>
        <authorList>
            <person name="Chang Y."/>
            <person name="Wang S."/>
            <person name="Sekimoto S."/>
            <person name="Aerts A.L."/>
            <person name="Choi C."/>
            <person name="Clum A."/>
            <person name="LaButti K.M."/>
            <person name="Lindquist E.A."/>
            <person name="Yee Ngan C."/>
            <person name="Ohm R.A."/>
            <person name="Salamov A.A."/>
            <person name="Grigoriev I.V."/>
            <person name="Spatafora J.W."/>
            <person name="Berbee M.L."/>
        </authorList>
    </citation>
    <scope>NUCLEOTIDE SEQUENCE [LARGE SCALE GENOMIC DNA]</scope>
    <source>
        <strain evidence="8 9">NRRL 28638</strain>
    </source>
</reference>
<evidence type="ECO:0000259" key="6">
    <source>
        <dbReference type="PROSITE" id="PS50023"/>
    </source>
</evidence>
<dbReference type="PROSITE" id="PS50023">
    <property type="entry name" value="LIM_DOMAIN_2"/>
    <property type="match status" value="3"/>
</dbReference>
<evidence type="ECO:0000313" key="8">
    <source>
        <dbReference type="EMBL" id="KXN72192.1"/>
    </source>
</evidence>
<sequence length="941" mass="107027">MVPDTSITKVEYSSLPKATAFNHQCSHCGRSMEGLFVRALGGYYHLDCFQCLDCAEVVSTKYVSVTGQDGKLYPLCEKDYYRRMRHVCHTCQGLIQGQFITACGKKYHVDHFTCSECSTAFGPNDSYYEHDGKVLCHYHYSLIAATKCAGCEVPIIRKFVETKQNDQNLRWHPECYMISKFWNVKLGPPKAFATAKDGNMTVEDLRREQEKTEVKAQYIWSTLSGFEESSASCISDMLIHVSHGNYRDGVKMAEKFTIHVEILFTAIDRIEAHLNQNEDSLAFNQEPKLLCRKVIGFFSLLSQSKGYIKNPMGIAQELFPLVTGVAHYLKSLIRVALVGALKLERVYGSRTAVSNLLRMLAVHADREKAQQWRMLAKLEADIASELCYFCRETVEERCFRYGKRRWHPNCLRCSRCTRGVAIGHDEATFDANKGVVHCKSCASPDEKTGFKRVTDLDQYSFLLRLSLRRLYALLNSIDPKMDNKEPSPIPKLSAQFEAASQRTLSRVNRIKYRDQNLDTDYESAEDPVNDEFTLTPLPPSEAERAEQAASGPRGRQRSASHVTSIHNLSLLVQAKKSQSISLERQRTTSQGRAKIEAYTFEDPTALSDEPETIENLETVKEVPVKKISYLSQLSFLEFFIVKHLSVLCLAPYVEQFYTMDELLELTGSRKSSFWSRFKAGMRAPNKKAEGMFGINLETLTERNGIDSKLGAGSEPLRIPYFVDHMIQVLKTKDMSIEGIFRKNGNIRRLKELIEAIDRNPTNVDLSSENAIQVAALLKKFLNLLPDPLFTFKLYKLFVSIQKLEDLETRKKALHLACCLLPRANRDTMECLFVFLKWVSEFANVGDDKGSKMGLSNLATVVTPNILYGNNKDLTKDESFLAIETIDTILNYQDEFWEVPDSVSEILSEVELIEEGQEMLPEAILKRCENYIQSKKKANQQH</sequence>
<keyword evidence="2 4" id="KW-0479">Metal-binding</keyword>
<dbReference type="EMBL" id="KQ964458">
    <property type="protein sequence ID" value="KXN72192.1"/>
    <property type="molecule type" value="Genomic_DNA"/>
</dbReference>
<feature type="domain" description="LIM zinc-binding" evidence="6">
    <location>
        <begin position="86"/>
        <end position="146"/>
    </location>
</feature>
<dbReference type="SMART" id="SM00324">
    <property type="entry name" value="RhoGAP"/>
    <property type="match status" value="1"/>
</dbReference>
<dbReference type="PROSITE" id="PS50238">
    <property type="entry name" value="RHOGAP"/>
    <property type="match status" value="1"/>
</dbReference>
<dbReference type="InterPro" id="IPR008936">
    <property type="entry name" value="Rho_GTPase_activation_prot"/>
</dbReference>
<gene>
    <name evidence="8" type="ORF">CONCODRAFT_47912</name>
</gene>
<dbReference type="SUPFAM" id="SSF48350">
    <property type="entry name" value="GTPase activation domain, GAP"/>
    <property type="match status" value="1"/>
</dbReference>
<dbReference type="InterPro" id="IPR001781">
    <property type="entry name" value="Znf_LIM"/>
</dbReference>
<dbReference type="PROSITE" id="PS00478">
    <property type="entry name" value="LIM_DOMAIN_1"/>
    <property type="match status" value="2"/>
</dbReference>
<dbReference type="CDD" id="cd09392">
    <property type="entry name" value="LIM2_Lrg1p_like"/>
    <property type="match status" value="1"/>
</dbReference>
<evidence type="ECO:0000256" key="2">
    <source>
        <dbReference type="ARBA" id="ARBA00022723"/>
    </source>
</evidence>
<dbReference type="InterPro" id="IPR050729">
    <property type="entry name" value="Rho-GAP"/>
</dbReference>
<feature type="domain" description="Rho-GAP" evidence="7">
    <location>
        <begin position="694"/>
        <end position="896"/>
    </location>
</feature>
<dbReference type="InterPro" id="IPR000198">
    <property type="entry name" value="RhoGAP_dom"/>
</dbReference>
<dbReference type="Pfam" id="PF00412">
    <property type="entry name" value="LIM"/>
    <property type="match status" value="2"/>
</dbReference>
<dbReference type="Gene3D" id="1.10.555.10">
    <property type="entry name" value="Rho GTPase activation protein"/>
    <property type="match status" value="1"/>
</dbReference>
<organism evidence="8 9">
    <name type="scientific">Conidiobolus coronatus (strain ATCC 28846 / CBS 209.66 / NRRL 28638)</name>
    <name type="common">Delacroixia coronata</name>
    <dbReference type="NCBI Taxonomy" id="796925"/>
    <lineage>
        <taxon>Eukaryota</taxon>
        <taxon>Fungi</taxon>
        <taxon>Fungi incertae sedis</taxon>
        <taxon>Zoopagomycota</taxon>
        <taxon>Entomophthoromycotina</taxon>
        <taxon>Entomophthoromycetes</taxon>
        <taxon>Entomophthorales</taxon>
        <taxon>Ancylistaceae</taxon>
        <taxon>Conidiobolus</taxon>
    </lineage>
</organism>
<evidence type="ECO:0000256" key="4">
    <source>
        <dbReference type="PROSITE-ProRule" id="PRU00125"/>
    </source>
</evidence>
<feature type="compositionally biased region" description="Acidic residues" evidence="5">
    <location>
        <begin position="519"/>
        <end position="529"/>
    </location>
</feature>
<protein>
    <submittedName>
        <fullName evidence="8">RhoGAP-domain-containing protein</fullName>
    </submittedName>
</protein>
<dbReference type="GO" id="GO:0005096">
    <property type="term" value="F:GTPase activator activity"/>
    <property type="evidence" value="ECO:0007669"/>
    <property type="project" value="UniProtKB-KW"/>
</dbReference>
<dbReference type="AlphaFoldDB" id="A0A137PB93"/>
<accession>A0A137PB93</accession>
<dbReference type="GO" id="GO:0007165">
    <property type="term" value="P:signal transduction"/>
    <property type="evidence" value="ECO:0007669"/>
    <property type="project" value="InterPro"/>
</dbReference>
<feature type="domain" description="LIM zinc-binding" evidence="6">
    <location>
        <begin position="23"/>
        <end position="84"/>
    </location>
</feature>
<dbReference type="PANTHER" id="PTHR23176:SF129">
    <property type="entry name" value="RHO GTPASE ACTIVATING PROTEIN AT 16F, ISOFORM E-RELATED"/>
    <property type="match status" value="1"/>
</dbReference>
<dbReference type="GO" id="GO:0046872">
    <property type="term" value="F:metal ion binding"/>
    <property type="evidence" value="ECO:0007669"/>
    <property type="project" value="UniProtKB-KW"/>
</dbReference>
<dbReference type="OrthoDB" id="20689at2759"/>
<dbReference type="PANTHER" id="PTHR23176">
    <property type="entry name" value="RHO/RAC/CDC GTPASE-ACTIVATING PROTEIN"/>
    <property type="match status" value="1"/>
</dbReference>
<feature type="region of interest" description="Disordered" evidence="5">
    <location>
        <begin position="519"/>
        <end position="559"/>
    </location>
</feature>
<keyword evidence="9" id="KW-1185">Reference proteome</keyword>
<dbReference type="Proteomes" id="UP000070444">
    <property type="component" value="Unassembled WGS sequence"/>
</dbReference>
<dbReference type="STRING" id="796925.A0A137PB93"/>
<evidence type="ECO:0000259" key="7">
    <source>
        <dbReference type="PROSITE" id="PS50238"/>
    </source>
</evidence>
<evidence type="ECO:0000256" key="1">
    <source>
        <dbReference type="ARBA" id="ARBA00022468"/>
    </source>
</evidence>
<dbReference type="SUPFAM" id="SSF57716">
    <property type="entry name" value="Glucocorticoid receptor-like (DNA-binding domain)"/>
    <property type="match status" value="3"/>
</dbReference>